<dbReference type="PANTHER" id="PTHR13812">
    <property type="entry name" value="KETIMINE REDUCTASE MU-CRYSTALLIN"/>
    <property type="match status" value="1"/>
</dbReference>
<accession>A0A381NHA6</accession>
<dbReference type="AlphaFoldDB" id="A0A381NHA6"/>
<dbReference type="InterPro" id="IPR036291">
    <property type="entry name" value="NAD(P)-bd_dom_sf"/>
</dbReference>
<reference evidence="2" key="1">
    <citation type="submission" date="2018-05" db="EMBL/GenBank/DDBJ databases">
        <authorList>
            <person name="Lanie J.A."/>
            <person name="Ng W.-L."/>
            <person name="Kazmierczak K.M."/>
            <person name="Andrzejewski T.M."/>
            <person name="Davidsen T.M."/>
            <person name="Wayne K.J."/>
            <person name="Tettelin H."/>
            <person name="Glass J.I."/>
            <person name="Rusch D."/>
            <person name="Podicherti R."/>
            <person name="Tsui H.-C.T."/>
            <person name="Winkler M.E."/>
        </authorList>
    </citation>
    <scope>NUCLEOTIDE SEQUENCE</scope>
</reference>
<evidence type="ECO:0000256" key="1">
    <source>
        <dbReference type="ARBA" id="ARBA00008903"/>
    </source>
</evidence>
<dbReference type="GO" id="GO:0019752">
    <property type="term" value="P:carboxylic acid metabolic process"/>
    <property type="evidence" value="ECO:0007669"/>
    <property type="project" value="UniProtKB-ARBA"/>
</dbReference>
<dbReference type="SUPFAM" id="SSF51735">
    <property type="entry name" value="NAD(P)-binding Rossmann-fold domains"/>
    <property type="match status" value="1"/>
</dbReference>
<dbReference type="Pfam" id="PF02423">
    <property type="entry name" value="OCD_Mu_crystall"/>
    <property type="match status" value="1"/>
</dbReference>
<dbReference type="Gene3D" id="3.30.1780.10">
    <property type="entry name" value="ornithine cyclodeaminase, domain 1"/>
    <property type="match status" value="1"/>
</dbReference>
<dbReference type="PANTHER" id="PTHR13812:SF19">
    <property type="entry name" value="KETIMINE REDUCTASE MU-CRYSTALLIN"/>
    <property type="match status" value="1"/>
</dbReference>
<evidence type="ECO:0000313" key="2">
    <source>
        <dbReference type="EMBL" id="SUZ53972.1"/>
    </source>
</evidence>
<dbReference type="GO" id="GO:0016491">
    <property type="term" value="F:oxidoreductase activity"/>
    <property type="evidence" value="ECO:0007669"/>
    <property type="project" value="UniProtKB-ARBA"/>
</dbReference>
<gene>
    <name evidence="2" type="ORF">METZ01_LOCUS6826</name>
</gene>
<dbReference type="Gene3D" id="3.40.50.720">
    <property type="entry name" value="NAD(P)-binding Rossmann-like Domain"/>
    <property type="match status" value="1"/>
</dbReference>
<name>A0A381NHA6_9ZZZZ</name>
<dbReference type="InterPro" id="IPR023401">
    <property type="entry name" value="ODC_N"/>
</dbReference>
<sequence length="311" mass="33919">MNIFDKKTVRDALPYDQLIEALRKAFMEDVIVPHRTHHVIENKGESDASLLLMPAWSNLENIGIKIVSVFPDNAKNNLGSVNASYFVMDRKTGIPKAIIDGTELTLRRTAAASALASSCLSNPDAETLLMVGTGKLASYMIEAHMAARDIKNILVWGRREEAALELVSALSPKIKSIECRRDLKSAVDESDIISCATLAKEPLIMGEWLHDGQHIDLVGAFTPDMHEADGVALEKARVIVDTYFGALTESGEIIDAIKEGFISESDIVADLKELVCDDKIGRRNTTDITLFKSVGTALEDLAAATLILQNA</sequence>
<dbReference type="FunFam" id="3.40.50.720:FF:000311">
    <property type="entry name" value="Ornithine cyclodeaminase"/>
    <property type="match status" value="1"/>
</dbReference>
<proteinExistence type="inferred from homology"/>
<dbReference type="NCBIfam" id="NF004793">
    <property type="entry name" value="PRK06141.1"/>
    <property type="match status" value="1"/>
</dbReference>
<comment type="similarity">
    <text evidence="1">Belongs to the ornithine cyclodeaminase/mu-crystallin family.</text>
</comment>
<dbReference type="InterPro" id="IPR003462">
    <property type="entry name" value="ODC_Mu_crystall"/>
</dbReference>
<dbReference type="EMBL" id="UINC01000360">
    <property type="protein sequence ID" value="SUZ53972.1"/>
    <property type="molecule type" value="Genomic_DNA"/>
</dbReference>
<dbReference type="PIRSF" id="PIRSF001439">
    <property type="entry name" value="CryM"/>
    <property type="match status" value="1"/>
</dbReference>
<protein>
    <recommendedName>
        <fullName evidence="3">Ornithine cyclodeaminase</fullName>
    </recommendedName>
</protein>
<organism evidence="2">
    <name type="scientific">marine metagenome</name>
    <dbReference type="NCBI Taxonomy" id="408172"/>
    <lineage>
        <taxon>unclassified sequences</taxon>
        <taxon>metagenomes</taxon>
        <taxon>ecological metagenomes</taxon>
    </lineage>
</organism>
<dbReference type="GO" id="GO:0005737">
    <property type="term" value="C:cytoplasm"/>
    <property type="evidence" value="ECO:0007669"/>
    <property type="project" value="TreeGrafter"/>
</dbReference>
<evidence type="ECO:0008006" key="3">
    <source>
        <dbReference type="Google" id="ProtNLM"/>
    </source>
</evidence>